<proteinExistence type="inferred from homology"/>
<dbReference type="PROSITE" id="PS00061">
    <property type="entry name" value="ADH_SHORT"/>
    <property type="match status" value="1"/>
</dbReference>
<name>A0ABR8RAM8_9BACI</name>
<dbReference type="PANTHER" id="PTHR44085">
    <property type="entry name" value="SEPIAPTERIN REDUCTASE"/>
    <property type="match status" value="1"/>
</dbReference>
<dbReference type="PANTHER" id="PTHR44085:SF2">
    <property type="entry name" value="SEPIAPTERIN REDUCTASE"/>
    <property type="match status" value="1"/>
</dbReference>
<reference evidence="6 7" key="1">
    <citation type="submission" date="2020-08" db="EMBL/GenBank/DDBJ databases">
        <title>A Genomic Blueprint of the Chicken Gut Microbiome.</title>
        <authorList>
            <person name="Gilroy R."/>
            <person name="Ravi A."/>
            <person name="Getino M."/>
            <person name="Pursley I."/>
            <person name="Horton D.L."/>
            <person name="Alikhan N.-F."/>
            <person name="Baker D."/>
            <person name="Gharbi K."/>
            <person name="Hall N."/>
            <person name="Watson M."/>
            <person name="Adriaenssens E.M."/>
            <person name="Foster-Nyarko E."/>
            <person name="Jarju S."/>
            <person name="Secka A."/>
            <person name="Antonio M."/>
            <person name="Oren A."/>
            <person name="Chaudhuri R."/>
            <person name="La Ragione R.M."/>
            <person name="Hildebrand F."/>
            <person name="Pallen M.J."/>
        </authorList>
    </citation>
    <scope>NUCLEOTIDE SEQUENCE [LARGE SCALE GENOMIC DNA]</scope>
    <source>
        <strain evidence="6 7">Sa2BUA9</strain>
    </source>
</reference>
<evidence type="ECO:0000256" key="4">
    <source>
        <dbReference type="ARBA" id="ARBA00022857"/>
    </source>
</evidence>
<comment type="similarity">
    <text evidence="2">Belongs to the short-chain dehydrogenases/reductases (SDR) family.</text>
</comment>
<dbReference type="SUPFAM" id="SSF51735">
    <property type="entry name" value="NAD(P)-binding Rossmann-fold domains"/>
    <property type="match status" value="1"/>
</dbReference>
<protein>
    <submittedName>
        <fullName evidence="6">SDR family NAD(P)-dependent oxidoreductase</fullName>
    </submittedName>
</protein>
<organism evidence="6 7">
    <name type="scientific">Psychrobacillus faecigallinarum</name>
    <dbReference type="NCBI Taxonomy" id="2762235"/>
    <lineage>
        <taxon>Bacteria</taxon>
        <taxon>Bacillati</taxon>
        <taxon>Bacillota</taxon>
        <taxon>Bacilli</taxon>
        <taxon>Bacillales</taxon>
        <taxon>Bacillaceae</taxon>
        <taxon>Psychrobacillus</taxon>
    </lineage>
</organism>
<dbReference type="Proteomes" id="UP000640786">
    <property type="component" value="Unassembled WGS sequence"/>
</dbReference>
<evidence type="ECO:0000313" key="6">
    <source>
        <dbReference type="EMBL" id="MBD7944800.1"/>
    </source>
</evidence>
<dbReference type="EMBL" id="JACSQO010000005">
    <property type="protein sequence ID" value="MBD7944800.1"/>
    <property type="molecule type" value="Genomic_DNA"/>
</dbReference>
<dbReference type="InterPro" id="IPR002347">
    <property type="entry name" value="SDR_fam"/>
</dbReference>
<evidence type="ECO:0000313" key="7">
    <source>
        <dbReference type="Proteomes" id="UP000640786"/>
    </source>
</evidence>
<comment type="subcellular location">
    <subcellularLocation>
        <location evidence="1">Cytoplasm</location>
    </subcellularLocation>
</comment>
<sequence length="243" mass="26707">MDVFIVTGSTNGIGQELVKQLLDNNKVVYGIARGESKFEHSNYHHFILDLAKTEKIAETMEELMNEVIEGATTITLINNAGTIEPIGTAGDIDNNLVAKSIAVNLTAPMILTGTFIKMTEQKEIPKKVMQISSGAGRKGYEGWSSYCAGKAGLDRFTEAVQLEEASKSNGVKLVSIAPGIIDTNMQGRIRESTESEFPLVDRFKEYKNTGQLSSAEEVASKLIRFVESEQYYTSEVVTDLRQL</sequence>
<gene>
    <name evidence="6" type="ORF">H9650_11805</name>
</gene>
<dbReference type="RefSeq" id="WP_191697312.1">
    <property type="nucleotide sequence ID" value="NZ_JACSQO010000005.1"/>
</dbReference>
<dbReference type="Pfam" id="PF00106">
    <property type="entry name" value="adh_short"/>
    <property type="match status" value="1"/>
</dbReference>
<dbReference type="InterPro" id="IPR051721">
    <property type="entry name" value="Biopterin_syn/organic_redct"/>
</dbReference>
<evidence type="ECO:0000256" key="2">
    <source>
        <dbReference type="ARBA" id="ARBA00006484"/>
    </source>
</evidence>
<keyword evidence="3" id="KW-0963">Cytoplasm</keyword>
<evidence type="ECO:0000256" key="1">
    <source>
        <dbReference type="ARBA" id="ARBA00004496"/>
    </source>
</evidence>
<keyword evidence="7" id="KW-1185">Reference proteome</keyword>
<dbReference type="InterPro" id="IPR036291">
    <property type="entry name" value="NAD(P)-bd_dom_sf"/>
</dbReference>
<dbReference type="Gene3D" id="3.40.50.720">
    <property type="entry name" value="NAD(P)-binding Rossmann-like Domain"/>
    <property type="match status" value="1"/>
</dbReference>
<keyword evidence="5" id="KW-0560">Oxidoreductase</keyword>
<dbReference type="InterPro" id="IPR020904">
    <property type="entry name" value="Sc_DH/Rdtase_CS"/>
</dbReference>
<evidence type="ECO:0000256" key="5">
    <source>
        <dbReference type="ARBA" id="ARBA00023002"/>
    </source>
</evidence>
<keyword evidence="4" id="KW-0521">NADP</keyword>
<dbReference type="PRINTS" id="PR00081">
    <property type="entry name" value="GDHRDH"/>
</dbReference>
<comment type="caution">
    <text evidence="6">The sequence shown here is derived from an EMBL/GenBank/DDBJ whole genome shotgun (WGS) entry which is preliminary data.</text>
</comment>
<evidence type="ECO:0000256" key="3">
    <source>
        <dbReference type="ARBA" id="ARBA00022490"/>
    </source>
</evidence>
<accession>A0ABR8RAM8</accession>